<feature type="transmembrane region" description="Helical" evidence="2">
    <location>
        <begin position="172"/>
        <end position="189"/>
    </location>
</feature>
<protein>
    <recommendedName>
        <fullName evidence="5">Integral membrane protein</fullName>
    </recommendedName>
</protein>
<sequence length="417" mass="46704">MGASLIATSITFETLLGALLVGASIILTTHSLARMIFLKRTASKYHLFPIINVTQLINQICVFFLITTAFDTISFSTALWLNVINNIAYFITKPTTMYLAYLRCSAVYPAFRKVDWLHFILIGFRAIELLTIIVVNIIQNILCDGSVAVGTRCANLAIAWTFRDASAPISRFYYIICEGIFYYKLFTALRGMAGGKNIELLQYRRLQTSLFTIDLTLLIIMSIYRIIGIFDTHLPTYVYYELFSSTLTIFTLTEFGLNIRMLFNTASGDGHGTSDVVSGGSYGPNGTQHSKLEMKSVQSNRARPLTNNSTSPLASNAADFSNGSEVDISTSPQHYDYVPYPRSFPAVGQQSEWARDPYSSNEPSVKFYNQEKKEPIPRTSLTYSIPNRSPTVPDRAFSAPLRSPARRRLDDENIFTA</sequence>
<keyword evidence="2" id="KW-1133">Transmembrane helix</keyword>
<organism evidence="3 4">
    <name type="scientific">Entomortierella chlamydospora</name>
    <dbReference type="NCBI Taxonomy" id="101097"/>
    <lineage>
        <taxon>Eukaryota</taxon>
        <taxon>Fungi</taxon>
        <taxon>Fungi incertae sedis</taxon>
        <taxon>Mucoromycota</taxon>
        <taxon>Mortierellomycotina</taxon>
        <taxon>Mortierellomycetes</taxon>
        <taxon>Mortierellales</taxon>
        <taxon>Mortierellaceae</taxon>
        <taxon>Entomortierella</taxon>
    </lineage>
</organism>
<feature type="region of interest" description="Disordered" evidence="1">
    <location>
        <begin position="354"/>
        <end position="373"/>
    </location>
</feature>
<dbReference type="Proteomes" id="UP000703661">
    <property type="component" value="Unassembled WGS sequence"/>
</dbReference>
<dbReference type="EMBL" id="JAAAID010000216">
    <property type="protein sequence ID" value="KAG0020447.1"/>
    <property type="molecule type" value="Genomic_DNA"/>
</dbReference>
<evidence type="ECO:0000313" key="3">
    <source>
        <dbReference type="EMBL" id="KAG0020447.1"/>
    </source>
</evidence>
<name>A0A9P6T355_9FUNG</name>
<feature type="transmembrane region" description="Helical" evidence="2">
    <location>
        <begin position="236"/>
        <end position="257"/>
    </location>
</feature>
<evidence type="ECO:0008006" key="5">
    <source>
        <dbReference type="Google" id="ProtNLM"/>
    </source>
</evidence>
<evidence type="ECO:0000256" key="1">
    <source>
        <dbReference type="SAM" id="MobiDB-lite"/>
    </source>
</evidence>
<dbReference type="AlphaFoldDB" id="A0A9P6T355"/>
<proteinExistence type="predicted"/>
<keyword evidence="2" id="KW-0812">Transmembrane</keyword>
<feature type="transmembrane region" description="Helical" evidence="2">
    <location>
        <begin position="47"/>
        <end position="67"/>
    </location>
</feature>
<keyword evidence="4" id="KW-1185">Reference proteome</keyword>
<accession>A0A9P6T355</accession>
<evidence type="ECO:0000256" key="2">
    <source>
        <dbReference type="SAM" id="Phobius"/>
    </source>
</evidence>
<reference evidence="3" key="1">
    <citation type="journal article" date="2020" name="Fungal Divers.">
        <title>Resolving the Mortierellaceae phylogeny through synthesis of multi-gene phylogenetics and phylogenomics.</title>
        <authorList>
            <person name="Vandepol N."/>
            <person name="Liber J."/>
            <person name="Desiro A."/>
            <person name="Na H."/>
            <person name="Kennedy M."/>
            <person name="Barry K."/>
            <person name="Grigoriev I.V."/>
            <person name="Miller A.N."/>
            <person name="O'Donnell K."/>
            <person name="Stajich J.E."/>
            <person name="Bonito G."/>
        </authorList>
    </citation>
    <scope>NUCLEOTIDE SEQUENCE</scope>
    <source>
        <strain evidence="3">NRRL 2769</strain>
    </source>
</reference>
<evidence type="ECO:0000313" key="4">
    <source>
        <dbReference type="Proteomes" id="UP000703661"/>
    </source>
</evidence>
<feature type="compositionally biased region" description="Polar residues" evidence="1">
    <location>
        <begin position="354"/>
        <end position="363"/>
    </location>
</feature>
<comment type="caution">
    <text evidence="3">The sequence shown here is derived from an EMBL/GenBank/DDBJ whole genome shotgun (WGS) entry which is preliminary data.</text>
</comment>
<feature type="transmembrane region" description="Helical" evidence="2">
    <location>
        <begin position="210"/>
        <end position="230"/>
    </location>
</feature>
<feature type="transmembrane region" description="Helical" evidence="2">
    <location>
        <begin position="6"/>
        <end position="27"/>
    </location>
</feature>
<gene>
    <name evidence="3" type="ORF">BGZ80_004185</name>
</gene>
<feature type="region of interest" description="Disordered" evidence="1">
    <location>
        <begin position="296"/>
        <end position="326"/>
    </location>
</feature>
<feature type="transmembrane region" description="Helical" evidence="2">
    <location>
        <begin position="116"/>
        <end position="138"/>
    </location>
</feature>
<keyword evidence="2" id="KW-0472">Membrane</keyword>